<keyword evidence="5" id="KW-1185">Reference proteome</keyword>
<dbReference type="EMBL" id="CAWUPB010001173">
    <property type="protein sequence ID" value="CAK7349049.1"/>
    <property type="molecule type" value="Genomic_DNA"/>
</dbReference>
<evidence type="ECO:0000256" key="2">
    <source>
        <dbReference type="SAM" id="MobiDB-lite"/>
    </source>
</evidence>
<feature type="chain" id="PRO_5043673718" evidence="3">
    <location>
        <begin position="21"/>
        <end position="85"/>
    </location>
</feature>
<comment type="similarity">
    <text evidence="1">Belongs to the 2S seed storage albumins family.</text>
</comment>
<protein>
    <submittedName>
        <fullName evidence="4">Uncharacterized protein</fullName>
    </submittedName>
</protein>
<feature type="region of interest" description="Disordered" evidence="2">
    <location>
        <begin position="66"/>
        <end position="85"/>
    </location>
</feature>
<organism evidence="4 5">
    <name type="scientific">Dovyalis caffra</name>
    <dbReference type="NCBI Taxonomy" id="77055"/>
    <lineage>
        <taxon>Eukaryota</taxon>
        <taxon>Viridiplantae</taxon>
        <taxon>Streptophyta</taxon>
        <taxon>Embryophyta</taxon>
        <taxon>Tracheophyta</taxon>
        <taxon>Spermatophyta</taxon>
        <taxon>Magnoliopsida</taxon>
        <taxon>eudicotyledons</taxon>
        <taxon>Gunneridae</taxon>
        <taxon>Pentapetalae</taxon>
        <taxon>rosids</taxon>
        <taxon>fabids</taxon>
        <taxon>Malpighiales</taxon>
        <taxon>Salicaceae</taxon>
        <taxon>Flacourtieae</taxon>
        <taxon>Dovyalis</taxon>
    </lineage>
</organism>
<gene>
    <name evidence="4" type="ORF">DCAF_LOCUS21758</name>
</gene>
<reference evidence="4 5" key="1">
    <citation type="submission" date="2024-01" db="EMBL/GenBank/DDBJ databases">
        <authorList>
            <person name="Waweru B."/>
        </authorList>
    </citation>
    <scope>NUCLEOTIDE SEQUENCE [LARGE SCALE GENOMIC DNA]</scope>
</reference>
<dbReference type="SUPFAM" id="SSF47699">
    <property type="entry name" value="Bifunctional inhibitor/lipid-transfer protein/seed storage 2S albumin"/>
    <property type="match status" value="1"/>
</dbReference>
<evidence type="ECO:0000313" key="5">
    <source>
        <dbReference type="Proteomes" id="UP001314170"/>
    </source>
</evidence>
<name>A0AAV1SCE5_9ROSI</name>
<evidence type="ECO:0000256" key="3">
    <source>
        <dbReference type="SAM" id="SignalP"/>
    </source>
</evidence>
<evidence type="ECO:0000256" key="1">
    <source>
        <dbReference type="ARBA" id="ARBA00008262"/>
    </source>
</evidence>
<dbReference type="PANTHER" id="PTHR35496:SF18">
    <property type="entry name" value="BIFUNCTIONAL INHIBITOR_PLANT LIPID TRANSFER PROTEIN_SEED STORAGE HELICAL DOMAIN-CONTAINING PROTEIN"/>
    <property type="match status" value="1"/>
</dbReference>
<sequence length="85" mass="9688">MAKFTIIIATFTALLLLLDASIYRTATLVVDEENPRHTREACWKQIERQQNLRDCQQYITQEFNHRASGPSMTEGQADSLTVGCK</sequence>
<evidence type="ECO:0000313" key="4">
    <source>
        <dbReference type="EMBL" id="CAK7349049.1"/>
    </source>
</evidence>
<feature type="compositionally biased region" description="Polar residues" evidence="2">
    <location>
        <begin position="70"/>
        <end position="79"/>
    </location>
</feature>
<comment type="caution">
    <text evidence="4">The sequence shown here is derived from an EMBL/GenBank/DDBJ whole genome shotgun (WGS) entry which is preliminary data.</text>
</comment>
<feature type="signal peptide" evidence="3">
    <location>
        <begin position="1"/>
        <end position="20"/>
    </location>
</feature>
<accession>A0AAV1SCE5</accession>
<proteinExistence type="inferred from homology"/>
<dbReference type="AlphaFoldDB" id="A0AAV1SCE5"/>
<dbReference type="PANTHER" id="PTHR35496">
    <property type="entry name" value="2S SEED STORAGE PROTEIN 1-RELATED"/>
    <property type="match status" value="1"/>
</dbReference>
<dbReference type="GO" id="GO:0045735">
    <property type="term" value="F:nutrient reservoir activity"/>
    <property type="evidence" value="ECO:0007669"/>
    <property type="project" value="InterPro"/>
</dbReference>
<dbReference type="InterPro" id="IPR036312">
    <property type="entry name" value="Bifun_inhib/LTP/seed_sf"/>
</dbReference>
<keyword evidence="3" id="KW-0732">Signal</keyword>
<dbReference type="InterPro" id="IPR000617">
    <property type="entry name" value="Napin/2SS/CON"/>
</dbReference>
<dbReference type="Proteomes" id="UP001314170">
    <property type="component" value="Unassembled WGS sequence"/>
</dbReference>